<sequence length="526" mass="58568">MPPFQSPDARSFMDQRPSLRESYLMYSENDVPHPTNSPNYVSNIESEGPEVVTSWGYDQERVHSPLSTNGTVVSAYQSVRLDEKGEPIGLAVSEAEAPPQKSRRRSRWLWGIGVLVLLVLIGVGLGVGLTLGMKKPAEESTAEVHPDIYCAQNPQYCLGGSIDSRYYSTSGAFNGSGIAVAGESWDQNTQRFLTLYFQHHTGALRWMYQGPDGGWQGGTSSEVVAGNAKNATPISVVAYLDTSGSTNVTVHHLFYIAKDGFVKERVYRNDSITWEDGPLNSLNLKAFNAPNVGLQACWYGNYYGDKDVSDTENIPYNTPGMHLWYPMDESSFEQWGWYLGKKATQWERSKDQDQGQWKNKNTHGGVGCFSWGNTNTTYVMMVNQYNGVEVWWKDTDKNTLTTDVHPINTWTNVTGAGFPGVYPSTSLGYTDFFYTQMQNGSIMGRNISWAAENSTVVENQTFTIGDAEEPWLGLNGTHMTNTAVKTKSGGRDLVSFYQTNGSDITLFRRDIVSGDWDRRPLSIPDD</sequence>
<organism evidence="2 3">
    <name type="scientific">Pseudopithomyces chartarum</name>
    <dbReference type="NCBI Taxonomy" id="1892770"/>
    <lineage>
        <taxon>Eukaryota</taxon>
        <taxon>Fungi</taxon>
        <taxon>Dikarya</taxon>
        <taxon>Ascomycota</taxon>
        <taxon>Pezizomycotina</taxon>
        <taxon>Dothideomycetes</taxon>
        <taxon>Pleosporomycetidae</taxon>
        <taxon>Pleosporales</taxon>
        <taxon>Massarineae</taxon>
        <taxon>Didymosphaeriaceae</taxon>
        <taxon>Pseudopithomyces</taxon>
    </lineage>
</organism>
<reference evidence="2 3" key="1">
    <citation type="submission" date="2021-02" db="EMBL/GenBank/DDBJ databases">
        <title>Genome assembly of Pseudopithomyces chartarum.</title>
        <authorList>
            <person name="Jauregui R."/>
            <person name="Singh J."/>
            <person name="Voisey C."/>
        </authorList>
    </citation>
    <scope>NUCLEOTIDE SEQUENCE [LARGE SCALE GENOMIC DNA]</scope>
    <source>
        <strain evidence="2 3">AGR01</strain>
    </source>
</reference>
<dbReference type="AlphaFoldDB" id="A0AAN6LQ16"/>
<name>A0AAN6LQ16_9PLEO</name>
<protein>
    <recommendedName>
        <fullName evidence="4">Fucose-specific lectin</fullName>
    </recommendedName>
</protein>
<keyword evidence="1" id="KW-1133">Transmembrane helix</keyword>
<accession>A0AAN6LQ16</accession>
<proteinExistence type="predicted"/>
<evidence type="ECO:0000313" key="3">
    <source>
        <dbReference type="Proteomes" id="UP001280581"/>
    </source>
</evidence>
<evidence type="ECO:0008006" key="4">
    <source>
        <dbReference type="Google" id="ProtNLM"/>
    </source>
</evidence>
<gene>
    <name evidence="2" type="ORF">GRF29_161g384300</name>
</gene>
<dbReference type="EMBL" id="WVTA01000014">
    <property type="protein sequence ID" value="KAK3202157.1"/>
    <property type="molecule type" value="Genomic_DNA"/>
</dbReference>
<dbReference type="Proteomes" id="UP001280581">
    <property type="component" value="Unassembled WGS sequence"/>
</dbReference>
<evidence type="ECO:0000256" key="1">
    <source>
        <dbReference type="SAM" id="Phobius"/>
    </source>
</evidence>
<evidence type="ECO:0000313" key="2">
    <source>
        <dbReference type="EMBL" id="KAK3202157.1"/>
    </source>
</evidence>
<feature type="transmembrane region" description="Helical" evidence="1">
    <location>
        <begin position="108"/>
        <end position="131"/>
    </location>
</feature>
<keyword evidence="1" id="KW-0812">Transmembrane</keyword>
<comment type="caution">
    <text evidence="2">The sequence shown here is derived from an EMBL/GenBank/DDBJ whole genome shotgun (WGS) entry which is preliminary data.</text>
</comment>
<keyword evidence="3" id="KW-1185">Reference proteome</keyword>
<keyword evidence="1" id="KW-0472">Membrane</keyword>
<dbReference type="Gene3D" id="2.120.10.70">
    <property type="entry name" value="Fucose-specific lectin"/>
    <property type="match status" value="1"/>
</dbReference>
<dbReference type="SUPFAM" id="SSF89372">
    <property type="entry name" value="Fucose-specific lectin"/>
    <property type="match status" value="1"/>
</dbReference>